<accession>W2KJ57</accession>
<dbReference type="EMBL" id="KI681645">
    <property type="protein sequence ID" value="ETL85087.1"/>
    <property type="molecule type" value="Genomic_DNA"/>
</dbReference>
<name>W2KJ57_PHYNI</name>
<reference evidence="1" key="1">
    <citation type="submission" date="2013-11" db="EMBL/GenBank/DDBJ databases">
        <title>The Genome Sequence of Phytophthora parasitica CHvinca01.</title>
        <authorList>
            <consortium name="The Broad Institute Genomics Platform"/>
            <person name="Russ C."/>
            <person name="Tyler B."/>
            <person name="Panabieres F."/>
            <person name="Shan W."/>
            <person name="Tripathy S."/>
            <person name="Grunwald N."/>
            <person name="Machado M."/>
            <person name="Johnson C.S."/>
            <person name="Arredondo F."/>
            <person name="Hong C."/>
            <person name="Coffey M."/>
            <person name="Young S.K."/>
            <person name="Zeng Q."/>
            <person name="Gargeya S."/>
            <person name="Fitzgerald M."/>
            <person name="Abouelleil A."/>
            <person name="Alvarado L."/>
            <person name="Chapman S.B."/>
            <person name="Gainer-Dewar J."/>
            <person name="Goldberg J."/>
            <person name="Griggs A."/>
            <person name="Gujja S."/>
            <person name="Hansen M."/>
            <person name="Howarth C."/>
            <person name="Imamovic A."/>
            <person name="Ireland A."/>
            <person name="Larimer J."/>
            <person name="McCowan C."/>
            <person name="Murphy C."/>
            <person name="Pearson M."/>
            <person name="Poon T.W."/>
            <person name="Priest M."/>
            <person name="Roberts A."/>
            <person name="Saif S."/>
            <person name="Shea T."/>
            <person name="Sykes S."/>
            <person name="Wortman J."/>
            <person name="Nusbaum C."/>
            <person name="Birren B."/>
        </authorList>
    </citation>
    <scope>NUCLEOTIDE SEQUENCE [LARGE SCALE GENOMIC DNA]</scope>
    <source>
        <strain evidence="1">CHvinca01</strain>
    </source>
</reference>
<protein>
    <submittedName>
        <fullName evidence="1">Uncharacterized protein</fullName>
    </submittedName>
</protein>
<dbReference type="OrthoDB" id="10510702at2759"/>
<evidence type="ECO:0000313" key="1">
    <source>
        <dbReference type="EMBL" id="ETL85087.1"/>
    </source>
</evidence>
<proteinExistence type="predicted"/>
<organism evidence="1">
    <name type="scientific">Phytophthora nicotianae</name>
    <name type="common">Potato buckeye rot agent</name>
    <name type="synonym">Phytophthora parasitica</name>
    <dbReference type="NCBI Taxonomy" id="4792"/>
    <lineage>
        <taxon>Eukaryota</taxon>
        <taxon>Sar</taxon>
        <taxon>Stramenopiles</taxon>
        <taxon>Oomycota</taxon>
        <taxon>Peronosporomycetes</taxon>
        <taxon>Peronosporales</taxon>
        <taxon>Peronosporaceae</taxon>
        <taxon>Phytophthora</taxon>
    </lineage>
</organism>
<gene>
    <name evidence="1" type="ORF">L917_15250</name>
</gene>
<dbReference type="AlphaFoldDB" id="W2KJ57"/>
<sequence>MMRHIIHGIEDKLGSPMPEVNDEKHAIDLFKIG</sequence>
<dbReference type="Proteomes" id="UP000054423">
    <property type="component" value="Unassembled WGS sequence"/>
</dbReference>